<dbReference type="FunFam" id="2.60.40.10:FF:002294">
    <property type="entry name" value="Immunoglobulin-like and fibronectin type III domain-containing 1, tandem duplicate 3"/>
    <property type="match status" value="1"/>
</dbReference>
<dbReference type="PANTHER" id="PTHR13817:SF181">
    <property type="entry name" value="IMMUNOGLOBULIN-LIKE AND FIBRONECTIN TYPE III DOMAIN-CONTAINING PROTEIN 1"/>
    <property type="match status" value="1"/>
</dbReference>
<dbReference type="CDD" id="cd00096">
    <property type="entry name" value="Ig"/>
    <property type="match status" value="1"/>
</dbReference>
<evidence type="ECO:0008006" key="9">
    <source>
        <dbReference type="Google" id="ProtNLM"/>
    </source>
</evidence>
<dbReference type="Gene3D" id="2.60.40.10">
    <property type="entry name" value="Immunoglobulins"/>
    <property type="match status" value="10"/>
</dbReference>
<reference evidence="7" key="1">
    <citation type="journal article" date="2023" name="DNA Res.">
        <title>Chromosome-level genome assembly of Phrynocephalus forsythii using third-generation DNA sequencing and Hi-C analysis.</title>
        <authorList>
            <person name="Qi Y."/>
            <person name="Zhao W."/>
            <person name="Zhao Y."/>
            <person name="Niu C."/>
            <person name="Cao S."/>
            <person name="Zhang Y."/>
        </authorList>
    </citation>
    <scope>NUCLEOTIDE SEQUENCE</scope>
    <source>
        <tissue evidence="7">Muscle</tissue>
    </source>
</reference>
<keyword evidence="3" id="KW-0393">Immunoglobulin domain</keyword>
<dbReference type="Pfam" id="PF07679">
    <property type="entry name" value="I-set"/>
    <property type="match status" value="5"/>
</dbReference>
<dbReference type="PRINTS" id="PR00014">
    <property type="entry name" value="FNTYPEIII"/>
</dbReference>
<dbReference type="InterPro" id="IPR001048">
    <property type="entry name" value="Asp/Glu/Uridylate_kinase"/>
</dbReference>
<dbReference type="SMART" id="SM00060">
    <property type="entry name" value="FN3"/>
    <property type="match status" value="4"/>
</dbReference>
<dbReference type="SUPFAM" id="SSF49265">
    <property type="entry name" value="Fibronectin type III"/>
    <property type="match status" value="2"/>
</dbReference>
<dbReference type="FunFam" id="2.60.40.10:FF:001232">
    <property type="entry name" value="Immunoglobulin-like and fibronectin type III domain-containing 1"/>
    <property type="match status" value="1"/>
</dbReference>
<dbReference type="FunFam" id="2.60.40.10:FF:001097">
    <property type="entry name" value="Immunoglobulin-like and fibronectin type III domain-containing protein 1"/>
    <property type="match status" value="1"/>
</dbReference>
<dbReference type="Gene3D" id="3.40.1160.10">
    <property type="entry name" value="Acetylglutamate kinase-like"/>
    <property type="match status" value="1"/>
</dbReference>
<evidence type="ECO:0000256" key="4">
    <source>
        <dbReference type="SAM" id="MobiDB-lite"/>
    </source>
</evidence>
<dbReference type="PROSITE" id="PS50853">
    <property type="entry name" value="FN3"/>
    <property type="match status" value="4"/>
</dbReference>
<feature type="region of interest" description="Disordered" evidence="4">
    <location>
        <begin position="1671"/>
        <end position="1697"/>
    </location>
</feature>
<evidence type="ECO:0000313" key="7">
    <source>
        <dbReference type="EMBL" id="KAJ7331817.1"/>
    </source>
</evidence>
<feature type="compositionally biased region" description="Polar residues" evidence="4">
    <location>
        <begin position="1671"/>
        <end position="1681"/>
    </location>
</feature>
<dbReference type="InterPro" id="IPR013783">
    <property type="entry name" value="Ig-like_fold"/>
</dbReference>
<dbReference type="Pfam" id="PF18362">
    <property type="entry name" value="THB"/>
    <property type="match status" value="1"/>
</dbReference>
<dbReference type="FunFam" id="2.60.40.10:FF:000031">
    <property type="entry name" value="Myosin-binding protein C, slow type"/>
    <property type="match status" value="2"/>
</dbReference>
<proteinExistence type="inferred from homology"/>
<dbReference type="PROSITE" id="PS50835">
    <property type="entry name" value="IG_LIKE"/>
    <property type="match status" value="3"/>
</dbReference>
<dbReference type="InterPro" id="IPR007110">
    <property type="entry name" value="Ig-like_dom"/>
</dbReference>
<dbReference type="Pfam" id="PF00041">
    <property type="entry name" value="fn3"/>
    <property type="match status" value="4"/>
</dbReference>
<evidence type="ECO:0000256" key="1">
    <source>
        <dbReference type="ARBA" id="ARBA00006692"/>
    </source>
</evidence>
<feature type="domain" description="Fibronectin type-III" evidence="6">
    <location>
        <begin position="872"/>
        <end position="967"/>
    </location>
</feature>
<evidence type="ECO:0000256" key="3">
    <source>
        <dbReference type="ARBA" id="ARBA00023319"/>
    </source>
</evidence>
<feature type="region of interest" description="Disordered" evidence="4">
    <location>
        <begin position="1525"/>
        <end position="1545"/>
    </location>
</feature>
<dbReference type="FunFam" id="2.60.40.10:FF:001231">
    <property type="entry name" value="Immunoglobulin-like and fibronectin type III domain containing 1"/>
    <property type="match status" value="1"/>
</dbReference>
<keyword evidence="8" id="KW-1185">Reference proteome</keyword>
<feature type="domain" description="Fibronectin type-III" evidence="6">
    <location>
        <begin position="1073"/>
        <end position="1168"/>
    </location>
</feature>
<feature type="domain" description="Ig-like" evidence="5">
    <location>
        <begin position="526"/>
        <end position="599"/>
    </location>
</feature>
<dbReference type="InterPro" id="IPR036179">
    <property type="entry name" value="Ig-like_dom_sf"/>
</dbReference>
<feature type="domain" description="Ig-like" evidence="5">
    <location>
        <begin position="1383"/>
        <end position="1471"/>
    </location>
</feature>
<dbReference type="SUPFAM" id="SSF48726">
    <property type="entry name" value="Immunoglobulin"/>
    <property type="match status" value="5"/>
</dbReference>
<dbReference type="InterPro" id="IPR036393">
    <property type="entry name" value="AceGlu_kinase-like_sf"/>
</dbReference>
<dbReference type="InterPro" id="IPR036116">
    <property type="entry name" value="FN3_sf"/>
</dbReference>
<dbReference type="InterPro" id="IPR013098">
    <property type="entry name" value="Ig_I-set"/>
</dbReference>
<dbReference type="EMBL" id="JAPFRF010000005">
    <property type="protein sequence ID" value="KAJ7331817.1"/>
    <property type="molecule type" value="Genomic_DNA"/>
</dbReference>
<dbReference type="FunFam" id="2.60.40.10:FF:001267">
    <property type="entry name" value="Immunoglobulin-like and fibronectin type III domain containing 1"/>
    <property type="match status" value="1"/>
</dbReference>
<evidence type="ECO:0000259" key="6">
    <source>
        <dbReference type="PROSITE" id="PS50853"/>
    </source>
</evidence>
<evidence type="ECO:0000259" key="5">
    <source>
        <dbReference type="PROSITE" id="PS50835"/>
    </source>
</evidence>
<dbReference type="SMART" id="SM00409">
    <property type="entry name" value="IG"/>
    <property type="match status" value="6"/>
</dbReference>
<dbReference type="Proteomes" id="UP001142489">
    <property type="component" value="Unassembled WGS sequence"/>
</dbReference>
<dbReference type="PANTHER" id="PTHR13817">
    <property type="entry name" value="TITIN"/>
    <property type="match status" value="1"/>
</dbReference>
<accession>A0A9Q1B2E0</accession>
<dbReference type="SUPFAM" id="SSF53633">
    <property type="entry name" value="Carbamate kinase-like"/>
    <property type="match status" value="1"/>
</dbReference>
<dbReference type="InterPro" id="IPR003598">
    <property type="entry name" value="Ig_sub2"/>
</dbReference>
<name>A0A9Q1B2E0_9SAUR</name>
<dbReference type="InterPro" id="IPR050964">
    <property type="entry name" value="Striated_Muscle_Regulatory"/>
</dbReference>
<dbReference type="InterPro" id="IPR003599">
    <property type="entry name" value="Ig_sub"/>
</dbReference>
<sequence>MGQPGNEGAGRKKQSPSKQGSSSERGGYTGAMAGVDCILKLGGSALTQKDQLETLKAPSLRRAAALVAQLCKARERRCIVVHGAGSFGHFQAKKHEVGTGTHKESAASDSLRQSLCLTRLSVTKPFGTWKTTGKNVSQAGIDAVKDVLEAGYIPVLHGDCALDLERHCCILSGDTIVEILAKTFSPKQVVFLTDVSGIYNCPPNTAGARLVDSIIVRSDGTMDPAVLTSARPHDTTGVRTKKSAVSGVTITQFVDNVPRGCSTPDFERKPITLTLQEGKNAIFRAVVKGEPKPELLWQRSTGKIIDHEKYRITSVPGTNEFTLQISDITEDDADVYRFTAVNDYGEATCSAGLKIIQVGFKKKSKDVSVTAAPQTDLKKEITHFRKALKKITPVAAPKKEIDMEQVWQLLLDADRKDYEKICMKYGIVDFRGMLRRLQEMKEEKEIKQAEVRLWIVCLPIFCHLALDGEMINFGLDDDNIKHCLRQVGKKYNFVINDLQPEDAGLYQIKIEDVDIFSTELEAENIPVYFRFPLGDVRCHEEGNAVLQCTLYEPCFTAVWLHKNNRLEPNDKYEISVSDDGLMHRLVIKNAQPSDKGTYTIDIGRRTSSAWLEVESAKGKRKQLEGDSDDKVGWRKKQLEEDRSKKLRQGEAPEDQDHPADSNMGKAGQYGRGQKGSLGKDGKMGHVAGGISGLYGKDGIPFGSGTGGPSGNEGAGSLYGKDGMLGSLDGVSIEKEGPVHKLVIDDVQEKHAGKYKFEAEDIRTEASIFVEGNVDSALLNKMKEEPMVVKAGKSAMVKIPFEGRKPIRATWLKDDGELLDDARISTDCSDDYTRLTISTTNRKDCGDYKVKLKNESGTTEATLKLIVIDKPQPPTGPIEVVDCSTSGITIQWKPPKDDGGKPIKSYVIERQQVGRKTWLTLGEINGNTTVFTTNKVEHDKSYYFRVKAVNAEGTSEVLESDEVMAAAKVFPGPPAPPKITSTSKGAISLSWAAPHKTGNSRIVGYTIEKCKKGSNSWTPVTDVPITGKKYTVTDLKEGLQYEFRVAAINTAGMGEASVPSEAAFAWDPMKPPGPVRDLKVVNTDYSSISLSWLKPESKEESLAKGYIVEMRHSDSLKWTQCNSVPLAMTTYIVRGLKAREMYFLRVRAINDGGWGEAVELDTCVQTVPPSVGPKVLGKDSIKSFMIVKAGNTLRIRIPFEASPPPEVFWQKDGKALPAKATTTTREGLSQLIIPRADFSDSGHYAIVLRTETGKKETFGFLVQVLDVPESPGPIQLVEKVPETVTLIWEPSPTEMRDRTLNYMVMRRDSYKGSWELVTDLIYTNKCTVANFVPGREYLFRVLAKNYMGVSEPSETVQPWSIHRERGKYEIKLPKYKGINHHHPPRFLVPLKPHVVILGFDCHMSCAVTGCPAPKVTWYKDGKNISKDPAFYSKNDFGICSLMIPGVTPADAGQYMVVAINELGEANSKAELTIKVMLHSPSPLKTALAYECFQDQANSTLALPSDHKLKTRGTGKQRVQEQVMLTVKRQKQKTSLSSASNAAGHSNRGSMYDGFADGYGYGTARGSYYAKAHTGNNWGHGMYNGTLKREVAENKRYSSYSQMDSWGARNYNKICSPTTPGSDYCFVQNMKSSRSEPDLYCDAPRGTLRRNQSGSRVNHKASLHRHSLYSNTCNSQGINTTTRTSKRIPARSSSYTSANKHDVVYSQPVASKPEIVYGQPPSNS</sequence>
<feature type="region of interest" description="Disordered" evidence="4">
    <location>
        <begin position="614"/>
        <end position="682"/>
    </location>
</feature>
<dbReference type="InterPro" id="IPR003961">
    <property type="entry name" value="FN3_dom"/>
</dbReference>
<dbReference type="OrthoDB" id="504170at2759"/>
<dbReference type="Pfam" id="PF00696">
    <property type="entry name" value="AA_kinase"/>
    <property type="match status" value="1"/>
</dbReference>
<dbReference type="CDD" id="cd00063">
    <property type="entry name" value="FN3"/>
    <property type="match status" value="4"/>
</dbReference>
<comment type="similarity">
    <text evidence="1">Belongs to the protein kinase superfamily. CAMK Ser/Thr protein kinase family.</text>
</comment>
<comment type="caution">
    <text evidence="7">The sequence shown here is derived from an EMBL/GenBank/DDBJ whole genome shotgun (WGS) entry which is preliminary data.</text>
</comment>
<evidence type="ECO:0000256" key="2">
    <source>
        <dbReference type="ARBA" id="ARBA00022737"/>
    </source>
</evidence>
<keyword evidence="2" id="KW-0677">Repeat</keyword>
<feature type="domain" description="Fibronectin type-III" evidence="6">
    <location>
        <begin position="1269"/>
        <end position="1363"/>
    </location>
</feature>
<feature type="compositionally biased region" description="Polar residues" evidence="4">
    <location>
        <begin position="1531"/>
        <end position="1545"/>
    </location>
</feature>
<dbReference type="SMART" id="SM00408">
    <property type="entry name" value="IGc2"/>
    <property type="match status" value="3"/>
</dbReference>
<dbReference type="FunFam" id="2.60.40.10:FF:000080">
    <property type="entry name" value="Myosin light chain kinase, smooth muscle"/>
    <property type="match status" value="1"/>
</dbReference>
<dbReference type="InterPro" id="IPR040849">
    <property type="entry name" value="MyBP-C_THB"/>
</dbReference>
<feature type="non-terminal residue" evidence="7">
    <location>
        <position position="1722"/>
    </location>
</feature>
<organism evidence="7 8">
    <name type="scientific">Phrynocephalus forsythii</name>
    <dbReference type="NCBI Taxonomy" id="171643"/>
    <lineage>
        <taxon>Eukaryota</taxon>
        <taxon>Metazoa</taxon>
        <taxon>Chordata</taxon>
        <taxon>Craniata</taxon>
        <taxon>Vertebrata</taxon>
        <taxon>Euteleostomi</taxon>
        <taxon>Lepidosauria</taxon>
        <taxon>Squamata</taxon>
        <taxon>Bifurcata</taxon>
        <taxon>Unidentata</taxon>
        <taxon>Episquamata</taxon>
        <taxon>Toxicofera</taxon>
        <taxon>Iguania</taxon>
        <taxon>Acrodonta</taxon>
        <taxon>Agamidae</taxon>
        <taxon>Agaminae</taxon>
        <taxon>Phrynocephalus</taxon>
    </lineage>
</organism>
<protein>
    <recommendedName>
        <fullName evidence="9">Isopentenyl phosphate kinase</fullName>
    </recommendedName>
</protein>
<feature type="compositionally biased region" description="Basic and acidic residues" evidence="4">
    <location>
        <begin position="614"/>
        <end position="659"/>
    </location>
</feature>
<evidence type="ECO:0000313" key="8">
    <source>
        <dbReference type="Proteomes" id="UP001142489"/>
    </source>
</evidence>
<gene>
    <name evidence="7" type="ORF">JRQ81_013997</name>
</gene>
<feature type="domain" description="Ig-like" evidence="5">
    <location>
        <begin position="264"/>
        <end position="368"/>
    </location>
</feature>
<feature type="region of interest" description="Disordered" evidence="4">
    <location>
        <begin position="1"/>
        <end position="26"/>
    </location>
</feature>
<dbReference type="FunFam" id="2.60.40.10:FF:001438">
    <property type="entry name" value="Immunoglobulin-like and fibronectin type III domain-containing protein 1"/>
    <property type="match status" value="1"/>
</dbReference>
<feature type="domain" description="Fibronectin type-III" evidence="6">
    <location>
        <begin position="972"/>
        <end position="1067"/>
    </location>
</feature>